<dbReference type="EMBL" id="CAJVPK010000421">
    <property type="protein sequence ID" value="CAG8508131.1"/>
    <property type="molecule type" value="Genomic_DNA"/>
</dbReference>
<comment type="caution">
    <text evidence="2">The sequence shown here is derived from an EMBL/GenBank/DDBJ whole genome shotgun (WGS) entry which is preliminary data.</text>
</comment>
<keyword evidence="1" id="KW-0560">Oxidoreductase</keyword>
<evidence type="ECO:0000313" key="3">
    <source>
        <dbReference type="Proteomes" id="UP000789706"/>
    </source>
</evidence>
<dbReference type="Gene3D" id="3.40.50.720">
    <property type="entry name" value="NAD(P)-binding Rossmann-like Domain"/>
    <property type="match status" value="1"/>
</dbReference>
<dbReference type="Proteomes" id="UP000789706">
    <property type="component" value="Unassembled WGS sequence"/>
</dbReference>
<dbReference type="GO" id="GO:0004735">
    <property type="term" value="F:pyrroline-5-carboxylate reductase activity"/>
    <property type="evidence" value="ECO:0007669"/>
    <property type="project" value="TreeGrafter"/>
</dbReference>
<accession>A0A9N8ZTT4</accession>
<dbReference type="PANTHER" id="PTHR11645:SF0">
    <property type="entry name" value="PYRROLINE-5-CARBOXYLATE REDUCTASE 3"/>
    <property type="match status" value="1"/>
</dbReference>
<dbReference type="GO" id="GO:0055129">
    <property type="term" value="P:L-proline biosynthetic process"/>
    <property type="evidence" value="ECO:0007669"/>
    <property type="project" value="TreeGrafter"/>
</dbReference>
<name>A0A9N8ZTT4_9GLOM</name>
<proteinExistence type="predicted"/>
<reference evidence="2" key="1">
    <citation type="submission" date="2021-06" db="EMBL/GenBank/DDBJ databases">
        <authorList>
            <person name="Kallberg Y."/>
            <person name="Tangrot J."/>
            <person name="Rosling A."/>
        </authorList>
    </citation>
    <scope>NUCLEOTIDE SEQUENCE</scope>
    <source>
        <strain evidence="2">AZ414A</strain>
    </source>
</reference>
<sequence>MYFGLWHDGKAILSGIFASMISGQDGDQTYTPKKYIVCTSREESGARIRNFNNKVTLLVEGNVKGVNDADIDGMAQALENKLLINILAGVTINQLEQWVPLTTKIIRAMPNAPCMIREGMTVISCRNDVKAEDKEFASWDE</sequence>
<dbReference type="AlphaFoldDB" id="A0A9N8ZTT4"/>
<protein>
    <submittedName>
        <fullName evidence="2">3634_t:CDS:1</fullName>
    </submittedName>
</protein>
<gene>
    <name evidence="2" type="ORF">DEBURN_LOCUS5032</name>
</gene>
<organism evidence="2 3">
    <name type="scientific">Diversispora eburnea</name>
    <dbReference type="NCBI Taxonomy" id="1213867"/>
    <lineage>
        <taxon>Eukaryota</taxon>
        <taxon>Fungi</taxon>
        <taxon>Fungi incertae sedis</taxon>
        <taxon>Mucoromycota</taxon>
        <taxon>Glomeromycotina</taxon>
        <taxon>Glomeromycetes</taxon>
        <taxon>Diversisporales</taxon>
        <taxon>Diversisporaceae</taxon>
        <taxon>Diversispora</taxon>
    </lineage>
</organism>
<evidence type="ECO:0000313" key="2">
    <source>
        <dbReference type="EMBL" id="CAG8508131.1"/>
    </source>
</evidence>
<dbReference type="SUPFAM" id="SSF51735">
    <property type="entry name" value="NAD(P)-binding Rossmann-fold domains"/>
    <property type="match status" value="1"/>
</dbReference>
<dbReference type="OrthoDB" id="10263291at2759"/>
<evidence type="ECO:0000256" key="1">
    <source>
        <dbReference type="ARBA" id="ARBA00023002"/>
    </source>
</evidence>
<dbReference type="PANTHER" id="PTHR11645">
    <property type="entry name" value="PYRROLINE-5-CARBOXYLATE REDUCTASE"/>
    <property type="match status" value="1"/>
</dbReference>
<dbReference type="InterPro" id="IPR036291">
    <property type="entry name" value="NAD(P)-bd_dom_sf"/>
</dbReference>
<keyword evidence="3" id="KW-1185">Reference proteome</keyword>